<protein>
    <submittedName>
        <fullName evidence="1">3065_t:CDS:1</fullName>
    </submittedName>
</protein>
<dbReference type="EMBL" id="CAJVPY010025654">
    <property type="protein sequence ID" value="CAG8788572.1"/>
    <property type="molecule type" value="Genomic_DNA"/>
</dbReference>
<evidence type="ECO:0000313" key="2">
    <source>
        <dbReference type="Proteomes" id="UP000789405"/>
    </source>
</evidence>
<proteinExistence type="predicted"/>
<sequence length="92" mass="10775">IEKTSNEIYEILMNENLDIDKDLIEITENSLNYENNEDEMFEEENNLVIGNVLNLNKFCSNLDELEFSIDKEYNDEESYSEVEAISKPTQKA</sequence>
<evidence type="ECO:0000313" key="1">
    <source>
        <dbReference type="EMBL" id="CAG8788572.1"/>
    </source>
</evidence>
<name>A0A9N9JMY8_9GLOM</name>
<dbReference type="Proteomes" id="UP000789405">
    <property type="component" value="Unassembled WGS sequence"/>
</dbReference>
<dbReference type="OrthoDB" id="2431624at2759"/>
<feature type="non-terminal residue" evidence="1">
    <location>
        <position position="1"/>
    </location>
</feature>
<comment type="caution">
    <text evidence="1">The sequence shown here is derived from an EMBL/GenBank/DDBJ whole genome shotgun (WGS) entry which is preliminary data.</text>
</comment>
<gene>
    <name evidence="1" type="ORF">DERYTH_LOCUS20934</name>
</gene>
<dbReference type="AlphaFoldDB" id="A0A9N9JMY8"/>
<organism evidence="1 2">
    <name type="scientific">Dentiscutata erythropus</name>
    <dbReference type="NCBI Taxonomy" id="1348616"/>
    <lineage>
        <taxon>Eukaryota</taxon>
        <taxon>Fungi</taxon>
        <taxon>Fungi incertae sedis</taxon>
        <taxon>Mucoromycota</taxon>
        <taxon>Glomeromycotina</taxon>
        <taxon>Glomeromycetes</taxon>
        <taxon>Diversisporales</taxon>
        <taxon>Gigasporaceae</taxon>
        <taxon>Dentiscutata</taxon>
    </lineage>
</organism>
<accession>A0A9N9JMY8</accession>
<keyword evidence="2" id="KW-1185">Reference proteome</keyword>
<reference evidence="1" key="1">
    <citation type="submission" date="2021-06" db="EMBL/GenBank/DDBJ databases">
        <authorList>
            <person name="Kallberg Y."/>
            <person name="Tangrot J."/>
            <person name="Rosling A."/>
        </authorList>
    </citation>
    <scope>NUCLEOTIDE SEQUENCE</scope>
    <source>
        <strain evidence="1">MA453B</strain>
    </source>
</reference>